<name>A0A4S2KU56_9HYME</name>
<evidence type="ECO:0000313" key="1">
    <source>
        <dbReference type="EMBL" id="TGZ53421.1"/>
    </source>
</evidence>
<dbReference type="AlphaFoldDB" id="A0A4S2KU56"/>
<accession>A0A4S2KU56</accession>
<comment type="caution">
    <text evidence="1">The sequence shown here is derived from an EMBL/GenBank/DDBJ whole genome shotgun (WGS) entry which is preliminary data.</text>
</comment>
<protein>
    <submittedName>
        <fullName evidence="1">Uncharacterized protein</fullName>
    </submittedName>
</protein>
<keyword evidence="2" id="KW-1185">Reference proteome</keyword>
<dbReference type="EMBL" id="QBLH01001040">
    <property type="protein sequence ID" value="TGZ53421.1"/>
    <property type="molecule type" value="Genomic_DNA"/>
</dbReference>
<sequence>MSIEEARGTVAFASSGTARETLRCRAIYTEIPPSTYPRNEDEFLDKRIREGVPLNDSIFERENARARRRIMELAVKDFAPLLSALRPLAKRACPRRGRKRGSEGKKYGATCASPNVIVSRNSKAARHAVTRTRCKPISATDVLNRVLIAILEALWRETAPPVDTGETVSPRYLILSSEESQHVLPPAIRESGNARLDPYSAQLTSFEITR</sequence>
<reference evidence="1 2" key="1">
    <citation type="journal article" date="2019" name="Philos. Trans. R. Soc. Lond., B, Biol. Sci.">
        <title>Ant behaviour and brain gene expression of defending hosts depend on the ecological success of the intruding social parasite.</title>
        <authorList>
            <person name="Kaur R."/>
            <person name="Stoldt M."/>
            <person name="Jongepier E."/>
            <person name="Feldmeyer B."/>
            <person name="Menzel F."/>
            <person name="Bornberg-Bauer E."/>
            <person name="Foitzik S."/>
        </authorList>
    </citation>
    <scope>NUCLEOTIDE SEQUENCE [LARGE SCALE GENOMIC DNA]</scope>
    <source>
        <tissue evidence="1">Whole body</tissue>
    </source>
</reference>
<organism evidence="1 2">
    <name type="scientific">Temnothorax longispinosus</name>
    <dbReference type="NCBI Taxonomy" id="300112"/>
    <lineage>
        <taxon>Eukaryota</taxon>
        <taxon>Metazoa</taxon>
        <taxon>Ecdysozoa</taxon>
        <taxon>Arthropoda</taxon>
        <taxon>Hexapoda</taxon>
        <taxon>Insecta</taxon>
        <taxon>Pterygota</taxon>
        <taxon>Neoptera</taxon>
        <taxon>Endopterygota</taxon>
        <taxon>Hymenoptera</taxon>
        <taxon>Apocrita</taxon>
        <taxon>Aculeata</taxon>
        <taxon>Formicoidea</taxon>
        <taxon>Formicidae</taxon>
        <taxon>Myrmicinae</taxon>
        <taxon>Temnothorax</taxon>
    </lineage>
</organism>
<evidence type="ECO:0000313" key="2">
    <source>
        <dbReference type="Proteomes" id="UP000310200"/>
    </source>
</evidence>
<dbReference type="Proteomes" id="UP000310200">
    <property type="component" value="Unassembled WGS sequence"/>
</dbReference>
<gene>
    <name evidence="1" type="ORF">DBV15_01495</name>
</gene>
<proteinExistence type="predicted"/>